<keyword evidence="3" id="KW-1185">Reference proteome</keyword>
<sequence length="479" mass="53610">MYLFVQSPVEDTFHIRSYHPVPFYATGMSSYSRKSPRTSPPTGNGHDTRPQRHVQMRPTSGNDTPTSTHRGVLSDLAASTELPSFPILQPPVEEEEDEEDVDIGPWPCAVDPLPTQRVIHPFAHNTSPHVPLTSIQGEHVTYHTNDLGLFQGPTDNPVFTSAPPKLTNLFPSLDPEPRRALEGYEHVGGWTTDEAGRPMYVPTGHIQEIPDETDSSDIEFNGHVGPYSSSSSSSSSHAMLPIETTPPPTPQPFKPRVEPPSVAFLVIHLPSSIASSELDEEDLESELPTLSPLSTVEHDISGFSSFLREEPVVNQCLNKIRSLCDSFSFLAPSRQDDNGLCNRIIESLSRVRNSVYRGLYVPNEKWNFLSGPKRLGFRNRLLSLHRTLSRLERVSTHYTLLQPKRLNYITTKLTEHHRKLADIAFKFDATFDFLEVCDLHAKASQGGNSPDDESTTLYLNARASYLRRHSRPSHRASEH</sequence>
<feature type="compositionally biased region" description="Polar residues" evidence="1">
    <location>
        <begin position="57"/>
        <end position="69"/>
    </location>
</feature>
<protein>
    <submittedName>
        <fullName evidence="2">Uncharacterized protein</fullName>
    </submittedName>
</protein>
<feature type="region of interest" description="Disordered" evidence="1">
    <location>
        <begin position="27"/>
        <end position="70"/>
    </location>
</feature>
<dbReference type="Proteomes" id="UP001383192">
    <property type="component" value="Unassembled WGS sequence"/>
</dbReference>
<gene>
    <name evidence="2" type="ORF">VNI00_004190</name>
</gene>
<evidence type="ECO:0000313" key="3">
    <source>
        <dbReference type="Proteomes" id="UP001383192"/>
    </source>
</evidence>
<name>A0AAW0DK46_9AGAR</name>
<dbReference type="AlphaFoldDB" id="A0AAW0DK46"/>
<evidence type="ECO:0000256" key="1">
    <source>
        <dbReference type="SAM" id="MobiDB-lite"/>
    </source>
</evidence>
<evidence type="ECO:0000313" key="2">
    <source>
        <dbReference type="EMBL" id="KAK7052871.1"/>
    </source>
</evidence>
<dbReference type="EMBL" id="JAYKXP010000011">
    <property type="protein sequence ID" value="KAK7052871.1"/>
    <property type="molecule type" value="Genomic_DNA"/>
</dbReference>
<organism evidence="2 3">
    <name type="scientific">Paramarasmius palmivorus</name>
    <dbReference type="NCBI Taxonomy" id="297713"/>
    <lineage>
        <taxon>Eukaryota</taxon>
        <taxon>Fungi</taxon>
        <taxon>Dikarya</taxon>
        <taxon>Basidiomycota</taxon>
        <taxon>Agaricomycotina</taxon>
        <taxon>Agaricomycetes</taxon>
        <taxon>Agaricomycetidae</taxon>
        <taxon>Agaricales</taxon>
        <taxon>Marasmiineae</taxon>
        <taxon>Marasmiaceae</taxon>
        <taxon>Paramarasmius</taxon>
    </lineage>
</organism>
<feature type="region of interest" description="Disordered" evidence="1">
    <location>
        <begin position="220"/>
        <end position="250"/>
    </location>
</feature>
<comment type="caution">
    <text evidence="2">The sequence shown here is derived from an EMBL/GenBank/DDBJ whole genome shotgun (WGS) entry which is preliminary data.</text>
</comment>
<proteinExistence type="predicted"/>
<accession>A0AAW0DK46</accession>
<reference evidence="2 3" key="1">
    <citation type="submission" date="2024-01" db="EMBL/GenBank/DDBJ databases">
        <title>A draft genome for a cacao thread blight-causing isolate of Paramarasmius palmivorus.</title>
        <authorList>
            <person name="Baruah I.K."/>
            <person name="Bukari Y."/>
            <person name="Amoako-Attah I."/>
            <person name="Meinhardt L.W."/>
            <person name="Bailey B.A."/>
            <person name="Cohen S.P."/>
        </authorList>
    </citation>
    <scope>NUCLEOTIDE SEQUENCE [LARGE SCALE GENOMIC DNA]</scope>
    <source>
        <strain evidence="2 3">GH-12</strain>
    </source>
</reference>